<feature type="compositionally biased region" description="Low complexity" evidence="4">
    <location>
        <begin position="110"/>
        <end position="122"/>
    </location>
</feature>
<sequence>MKRPRLEFVFCLRNYFCKDAFASGEVCQCKASRANSLSPSLHYLLVRTKETVRHGTGGGTGRAGSGSNHNHKQHTHKRDGVGLLQDVVTYPRTVVGGRRRQYGFQPLEETTSFSSPESYSSTAPLIPVATPRPRPRVERRHERVHERGQERGHERHEPTYEDIHEAFAVYEPGKGVAHHRRRLQLQRAHRVELSIEPGQSLGLMIRGGVEYNLGVFITGVDKDSVADRAGLAIGDQILEVNGQSFLDVTHDEAVAQLKLHKRMTLTVRDVGKVPHSCSDPPPRPWDSPGRGFLGGSGRSPALQMVEEKARVVLTKTEFATLAYYQEEYAAGQMTIEAFVAVLLELLNTPEKYTLLTELREVVVPEDRARFDELVYRREVEGRRCVTRPDSLGGAAAVAAGAACCDVDLLEFKTPLSEDSGLGLGADYPRSKRGWPSMPGPHHTSDFSEEDMLQEYGSLEREKLRGRRHSSPENSLSGSITGLQKDGFDDSRMPGYFDGLRSHLGGWTQKVKSWYWGSPLLSFQEARPTSAPPQLPHKMGRSFELKDDQELLESDAPGMRRHHSMQRLGLHDREAEAAMVVADQLGNLRITVRKTKPLLGIAIEGGANTKHPLPRIINIHEHGAAYEAGGLEVGQLILEVDGHRVEAMHHQDIARMIAESFARRDRSEIEFLVIEAKKSNLEPKPTALIFLEG</sequence>
<evidence type="ECO:0000256" key="4">
    <source>
        <dbReference type="SAM" id="MobiDB-lite"/>
    </source>
</evidence>
<dbReference type="InterPro" id="IPR051844">
    <property type="entry name" value="USH2_Complex_Protein"/>
</dbReference>
<dbReference type="GO" id="GO:0005929">
    <property type="term" value="C:cilium"/>
    <property type="evidence" value="ECO:0007669"/>
    <property type="project" value="TreeGrafter"/>
</dbReference>
<keyword evidence="6" id="KW-1185">Reference proteome</keyword>
<dbReference type="InterPro" id="IPR001478">
    <property type="entry name" value="PDZ"/>
</dbReference>
<dbReference type="CTD" id="39533"/>
<dbReference type="PROSITE" id="PS50106">
    <property type="entry name" value="PDZ"/>
    <property type="match status" value="2"/>
</dbReference>
<reference evidence="7" key="1">
    <citation type="submission" date="2025-08" db="UniProtKB">
        <authorList>
            <consortium name="RefSeq"/>
        </authorList>
    </citation>
    <scope>IDENTIFICATION</scope>
    <source>
        <tissue evidence="7">Whole organism</tissue>
    </source>
</reference>
<feature type="domain" description="PDZ" evidence="5">
    <location>
        <begin position="190"/>
        <end position="258"/>
    </location>
</feature>
<feature type="compositionally biased region" description="Gly residues" evidence="4">
    <location>
        <begin position="55"/>
        <end position="64"/>
    </location>
</feature>
<feature type="region of interest" description="Disordered" evidence="4">
    <location>
        <begin position="53"/>
        <end position="78"/>
    </location>
</feature>
<evidence type="ECO:0000256" key="1">
    <source>
        <dbReference type="ARBA" id="ARBA00004316"/>
    </source>
</evidence>
<dbReference type="RefSeq" id="XP_052132927.1">
    <property type="nucleotide sequence ID" value="XM_052276967.1"/>
</dbReference>
<feature type="compositionally biased region" description="Polar residues" evidence="4">
    <location>
        <begin position="471"/>
        <end position="481"/>
    </location>
</feature>
<dbReference type="FunFam" id="2.30.42.10:FF:000167">
    <property type="entry name" value="whirlin isoform X1"/>
    <property type="match status" value="1"/>
</dbReference>
<accession>A0A9C6XW18</accession>
<evidence type="ECO:0000259" key="5">
    <source>
        <dbReference type="PROSITE" id="PS50106"/>
    </source>
</evidence>
<gene>
    <name evidence="7" type="primary">LOC113213599</name>
</gene>
<evidence type="ECO:0000313" key="6">
    <source>
        <dbReference type="Proteomes" id="UP000504606"/>
    </source>
</evidence>
<protein>
    <submittedName>
        <fullName evidence="7">Uncharacterized protein LOC113213599 isoform X6</fullName>
    </submittedName>
</protein>
<dbReference type="CDD" id="cd06741">
    <property type="entry name" value="PDZ2_FL-whirlin"/>
    <property type="match status" value="1"/>
</dbReference>
<dbReference type="SUPFAM" id="SSF50156">
    <property type="entry name" value="PDZ domain-like"/>
    <property type="match status" value="2"/>
</dbReference>
<feature type="domain" description="PDZ" evidence="5">
    <location>
        <begin position="588"/>
        <end position="659"/>
    </location>
</feature>
<feature type="compositionally biased region" description="Basic and acidic residues" evidence="4">
    <location>
        <begin position="135"/>
        <end position="158"/>
    </location>
</feature>
<dbReference type="Proteomes" id="UP000504606">
    <property type="component" value="Unplaced"/>
</dbReference>
<keyword evidence="3" id="KW-0966">Cell projection</keyword>
<feature type="region of interest" description="Disordered" evidence="4">
    <location>
        <begin position="110"/>
        <end position="158"/>
    </location>
</feature>
<dbReference type="Gene3D" id="2.30.42.10">
    <property type="match status" value="2"/>
</dbReference>
<dbReference type="Gene3D" id="1.20.1160.20">
    <property type="match status" value="1"/>
</dbReference>
<dbReference type="SMART" id="SM00228">
    <property type="entry name" value="PDZ"/>
    <property type="match status" value="2"/>
</dbReference>
<comment type="subcellular location">
    <subcellularLocation>
        <location evidence="1">Cell projection</location>
    </subcellularLocation>
</comment>
<dbReference type="GeneID" id="113213599"/>
<dbReference type="GO" id="GO:0005886">
    <property type="term" value="C:plasma membrane"/>
    <property type="evidence" value="ECO:0007669"/>
    <property type="project" value="TreeGrafter"/>
</dbReference>
<dbReference type="Pfam" id="PF00595">
    <property type="entry name" value="PDZ"/>
    <property type="match status" value="2"/>
</dbReference>
<dbReference type="FunFam" id="2.30.42.10:FF:000173">
    <property type="entry name" value="whirlin isoform X4"/>
    <property type="match status" value="1"/>
</dbReference>
<dbReference type="GO" id="GO:0032426">
    <property type="term" value="C:stereocilium tip"/>
    <property type="evidence" value="ECO:0007669"/>
    <property type="project" value="TreeGrafter"/>
</dbReference>
<proteinExistence type="predicted"/>
<evidence type="ECO:0000256" key="3">
    <source>
        <dbReference type="ARBA" id="ARBA00023273"/>
    </source>
</evidence>
<dbReference type="GO" id="GO:0002142">
    <property type="term" value="C:stereocilia ankle link complex"/>
    <property type="evidence" value="ECO:0007669"/>
    <property type="project" value="TreeGrafter"/>
</dbReference>
<dbReference type="PANTHER" id="PTHR23116:SF29">
    <property type="entry name" value="PDZ DOMAIN-CONTAINING PROTEIN 7"/>
    <property type="match status" value="1"/>
</dbReference>
<dbReference type="AlphaFoldDB" id="A0A9C6XW18"/>
<dbReference type="PANTHER" id="PTHR23116">
    <property type="entry name" value="PDZ DOMAIN CONTAINING WHIRLIN AND HARMONIN-RELATED"/>
    <property type="match status" value="1"/>
</dbReference>
<evidence type="ECO:0000313" key="7">
    <source>
        <dbReference type="RefSeq" id="XP_052132927.1"/>
    </source>
</evidence>
<evidence type="ECO:0000256" key="2">
    <source>
        <dbReference type="ARBA" id="ARBA00022737"/>
    </source>
</evidence>
<feature type="region of interest" description="Disordered" evidence="4">
    <location>
        <begin position="461"/>
        <end position="484"/>
    </location>
</feature>
<dbReference type="InterPro" id="IPR033028">
    <property type="entry name" value="Whirlin_HN-like_dom2"/>
</dbReference>
<dbReference type="CDD" id="cd07357">
    <property type="entry name" value="HN_L-whirlin_R2_like"/>
    <property type="match status" value="1"/>
</dbReference>
<keyword evidence="2" id="KW-0677">Repeat</keyword>
<dbReference type="InterPro" id="IPR036034">
    <property type="entry name" value="PDZ_sf"/>
</dbReference>
<organism evidence="6 7">
    <name type="scientific">Frankliniella occidentalis</name>
    <name type="common">Western flower thrips</name>
    <name type="synonym">Euthrips occidentalis</name>
    <dbReference type="NCBI Taxonomy" id="133901"/>
    <lineage>
        <taxon>Eukaryota</taxon>
        <taxon>Metazoa</taxon>
        <taxon>Ecdysozoa</taxon>
        <taxon>Arthropoda</taxon>
        <taxon>Hexapoda</taxon>
        <taxon>Insecta</taxon>
        <taxon>Pterygota</taxon>
        <taxon>Neoptera</taxon>
        <taxon>Paraneoptera</taxon>
        <taxon>Thysanoptera</taxon>
        <taxon>Terebrantia</taxon>
        <taxon>Thripoidea</taxon>
        <taxon>Thripidae</taxon>
        <taxon>Frankliniella</taxon>
    </lineage>
</organism>
<name>A0A9C6XW18_FRAOC</name>